<dbReference type="Gene3D" id="3.30.420.10">
    <property type="entry name" value="Ribonuclease H-like superfamily/Ribonuclease H"/>
    <property type="match status" value="1"/>
</dbReference>
<dbReference type="OrthoDB" id="428549at2759"/>
<evidence type="ECO:0000256" key="1">
    <source>
        <dbReference type="SAM" id="MobiDB-lite"/>
    </source>
</evidence>
<feature type="compositionally biased region" description="Low complexity" evidence="1">
    <location>
        <begin position="676"/>
        <end position="697"/>
    </location>
</feature>
<feature type="region of interest" description="Disordered" evidence="1">
    <location>
        <begin position="828"/>
        <end position="869"/>
    </location>
</feature>
<evidence type="ECO:0000259" key="2">
    <source>
        <dbReference type="PROSITE" id="PS50994"/>
    </source>
</evidence>
<dbReference type="InterPro" id="IPR012337">
    <property type="entry name" value="RNaseH-like_sf"/>
</dbReference>
<sequence length="1315" mass="147363">MTPCERGENLTSAGLRSPQEQWDIATHRGRKQWVESLRYHKPLVVAVRLADSPSHGTPEVINSVLRTVAHQQRCSRYWVIIAPRTHPVWRHPGISRLVTEGQHFITRASETIVSNHEWLTQASPGSPTGLSERVRRIAREMDPTRFHTEAPESRRTPACGEMDRVSTRPVNHETYYLDYVQDPKTWQEVMKMVDDVFRGSSQQQITLSPGHDIRKQVELLIPWRVERIQIAKTPRARRMPTDIPYTHRANILLYNDDDLAFESEDVANVAFPRQRFSKGVRYAICVYGYAPQDPDEEQPVYDGPPDGHSLDDPEIPPEEVRGSGITMPNCKAPRDVKRAVARLHVNLGHPSSADLIRMISQQGTVNPETIAAAKALNCTSCLRMKNNAPPRPSRVVTKFMGQLGDNIQMDIFYARTVDGQNHPMLGIVDEATNLQQVARLPNREPASVLKAFREVWVRPYGMPHRITMDQDGAFMGEFWTYVVDQATEADYVPPDAHHRLGKAERCNAVYREILNRVVDGMAIATTDDMEQAIDATTHAINSMPRTRGLSAYAIVFGRVPRVPGELLTDEAALAADVPTEEHNRHAILFRAEAQKAAAQVNVDQHVRRALLRKTVDRNQLRPAYGFESWAPDAEDIQALKDAERNLLDDNVQSLEGPPPPDDEPVEPTVVIPPTPSMLALPAPSTPAMPSTPAAPALHQQPSSPRSRRGKRHTETDAPARASDQKRTVTQEGWDDGQISNLICHHDDIGLTDEVELQDFGWDGTDWEPGHTERLVNLAEVFASEHSAPELPCDQEDAIEDTHTSWQVCYVGDQKALVNTEKLTRKDARLKEQSLLSGQSAGTGRAESQVPRGGVRPQRDPDLTTISRDAPTPSRLTEHLLLVIYISGRNRAFLGDKRVWRLWCADATTAFLQGTQQDGERPNRLFMQSPRDPILLQAGAFPATMYEIHGNVYGLANAPRLWSLEVGKRLLSAGFRPHALDRMCFLHYDKEGRLDCISLVYVDDFLVTYADNFDLTIITALFKWGSTSDDTDVITFKGKQLRTTKRDGKFVLLVTQTEYIRSLAPGKVTRQRARGDEQLTEAELQEFRSCCGALQWVVGQTRPDGCATVSLANHGNESTLSDLKTLYGLMEHFQRTSQDGLVFKGIPITKETVLVTYGDCSWANAQGYKSQEGPTDAVMIDWKSTRTPRVVRSTMAGEAYAADDAIDRGVYVNQCLCELIFGANASPLSNPQYLRHLHATDCKSLFDAIIASNFQTEEKRVGLTVRSIQETIGPNDMRWVPTGAMHADGLTKIADWLRAQFLDWIRNPTVQLRSEV</sequence>
<reference evidence="3" key="1">
    <citation type="submission" date="2022-10" db="EMBL/GenBank/DDBJ databases">
        <authorList>
            <person name="Chen Y."/>
            <person name="Dougan E. K."/>
            <person name="Chan C."/>
            <person name="Rhodes N."/>
            <person name="Thang M."/>
        </authorList>
    </citation>
    <scope>NUCLEOTIDE SEQUENCE</scope>
</reference>
<dbReference type="Proteomes" id="UP001152797">
    <property type="component" value="Unassembled WGS sequence"/>
</dbReference>
<gene>
    <name evidence="3" type="ORF">C1SCF055_LOCUS31445</name>
</gene>
<reference evidence="4 5" key="2">
    <citation type="submission" date="2024-05" db="EMBL/GenBank/DDBJ databases">
        <authorList>
            <person name="Chen Y."/>
            <person name="Shah S."/>
            <person name="Dougan E. K."/>
            <person name="Thang M."/>
            <person name="Chan C."/>
        </authorList>
    </citation>
    <scope>NUCLEOTIDE SEQUENCE [LARGE SCALE GENOMIC DNA]</scope>
</reference>
<feature type="compositionally biased region" description="Basic and acidic residues" evidence="1">
    <location>
        <begin position="712"/>
        <end position="728"/>
    </location>
</feature>
<feature type="region of interest" description="Disordered" evidence="1">
    <location>
        <begin position="650"/>
        <end position="733"/>
    </location>
</feature>
<feature type="domain" description="Integrase catalytic" evidence="2">
    <location>
        <begin position="388"/>
        <end position="571"/>
    </location>
</feature>
<dbReference type="PROSITE" id="PS50994">
    <property type="entry name" value="INTEGRASE"/>
    <property type="match status" value="1"/>
</dbReference>
<dbReference type="SUPFAM" id="SSF53098">
    <property type="entry name" value="Ribonuclease H-like"/>
    <property type="match status" value="1"/>
</dbReference>
<dbReference type="GO" id="GO:0015074">
    <property type="term" value="P:DNA integration"/>
    <property type="evidence" value="ECO:0007669"/>
    <property type="project" value="InterPro"/>
</dbReference>
<evidence type="ECO:0000313" key="3">
    <source>
        <dbReference type="EMBL" id="CAI4005741.1"/>
    </source>
</evidence>
<comment type="caution">
    <text evidence="3">The sequence shown here is derived from an EMBL/GenBank/DDBJ whole genome shotgun (WGS) entry which is preliminary data.</text>
</comment>
<dbReference type="InterPro" id="IPR001584">
    <property type="entry name" value="Integrase_cat-core"/>
</dbReference>
<organism evidence="3">
    <name type="scientific">Cladocopium goreaui</name>
    <dbReference type="NCBI Taxonomy" id="2562237"/>
    <lineage>
        <taxon>Eukaryota</taxon>
        <taxon>Sar</taxon>
        <taxon>Alveolata</taxon>
        <taxon>Dinophyceae</taxon>
        <taxon>Suessiales</taxon>
        <taxon>Symbiodiniaceae</taxon>
        <taxon>Cladocopium</taxon>
    </lineage>
</organism>
<name>A0A9P1GCH8_9DINO</name>
<dbReference type="EMBL" id="CAMXCT010003680">
    <property type="protein sequence ID" value="CAI4005741.1"/>
    <property type="molecule type" value="Genomic_DNA"/>
</dbReference>
<dbReference type="EMBL" id="CAMXCT030003680">
    <property type="protein sequence ID" value="CAL4793053.1"/>
    <property type="molecule type" value="Genomic_DNA"/>
</dbReference>
<dbReference type="EMBL" id="CAMXCT020003680">
    <property type="protein sequence ID" value="CAL1159116.1"/>
    <property type="molecule type" value="Genomic_DNA"/>
</dbReference>
<keyword evidence="5" id="KW-1185">Reference proteome</keyword>
<evidence type="ECO:0000313" key="4">
    <source>
        <dbReference type="EMBL" id="CAL4793053.1"/>
    </source>
</evidence>
<protein>
    <submittedName>
        <fullName evidence="4">Retrovirus-related Pol polyprotein from transposon RE2 (Retro element 2) (AtRE2)</fullName>
    </submittedName>
</protein>
<dbReference type="InterPro" id="IPR036397">
    <property type="entry name" value="RNaseH_sf"/>
</dbReference>
<dbReference type="GO" id="GO:0003676">
    <property type="term" value="F:nucleic acid binding"/>
    <property type="evidence" value="ECO:0007669"/>
    <property type="project" value="InterPro"/>
</dbReference>
<evidence type="ECO:0000313" key="5">
    <source>
        <dbReference type="Proteomes" id="UP001152797"/>
    </source>
</evidence>
<proteinExistence type="predicted"/>
<accession>A0A9P1GCH8</accession>